<evidence type="ECO:0000259" key="7">
    <source>
        <dbReference type="Pfam" id="PF26577"/>
    </source>
</evidence>
<comment type="function">
    <text evidence="4">Constitutes one of the two catalytic subunit of the tRNA-splicing endonuclease complex, a complex responsible for identification and cleavage of the splice sites in pre-tRNA. It cleaves pre-tRNA at the 5'- and 3'-splice sites to release the intron. The products are an intron and two tRNA half-molecules bearing 2',3'-cyclic phosphate and 5'-OH termini. There are no conserved sequences at the splice sites, but the intron is invariably located at the same site in the gene, placing the splice sites an invariant distance from the constant structural features of the tRNA body.</text>
</comment>
<name>A0A0L0CED2_LUCCU</name>
<feature type="active site" evidence="5">
    <location>
        <position position="263"/>
    </location>
</feature>
<protein>
    <recommendedName>
        <fullName evidence="4">tRNA-splicing endonuclease subunit Sen34</fullName>
        <ecNumber evidence="4">4.6.1.16</ecNumber>
    </recommendedName>
</protein>
<evidence type="ECO:0000256" key="1">
    <source>
        <dbReference type="ARBA" id="ARBA00008078"/>
    </source>
</evidence>
<dbReference type="Pfam" id="PF01974">
    <property type="entry name" value="tRNA_int_endo"/>
    <property type="match status" value="1"/>
</dbReference>
<dbReference type="PIRSF" id="PIRSF017250">
    <property type="entry name" value="tRNA_splic_SEN34"/>
    <property type="match status" value="1"/>
</dbReference>
<dbReference type="InterPro" id="IPR006677">
    <property type="entry name" value="tRNA_intron_Endonuc_cat-like"/>
</dbReference>
<dbReference type="Pfam" id="PF26577">
    <property type="entry name" value="TSEN34_N"/>
    <property type="match status" value="1"/>
</dbReference>
<dbReference type="PANTHER" id="PTHR13070:SF0">
    <property type="entry name" value="TRNA-SPLICING ENDONUCLEASE SUBUNIT SEN34"/>
    <property type="match status" value="1"/>
</dbReference>
<evidence type="ECO:0000259" key="6">
    <source>
        <dbReference type="Pfam" id="PF01974"/>
    </source>
</evidence>
<dbReference type="GO" id="GO:0000379">
    <property type="term" value="P:tRNA-type intron splice site recognition and cleavage"/>
    <property type="evidence" value="ECO:0007669"/>
    <property type="project" value="UniProtKB-UniRule"/>
</dbReference>
<dbReference type="EC" id="4.6.1.16" evidence="4"/>
<evidence type="ECO:0000256" key="5">
    <source>
        <dbReference type="PIRSR" id="PIRSR017250-50"/>
    </source>
</evidence>
<dbReference type="InterPro" id="IPR036167">
    <property type="entry name" value="tRNA_intron_Endo_cat-like_sf"/>
</dbReference>
<dbReference type="CDD" id="cd22363">
    <property type="entry name" value="tRNA-intron_lyase_C"/>
    <property type="match status" value="1"/>
</dbReference>
<dbReference type="GO" id="GO:0000213">
    <property type="term" value="F:tRNA-intron lyase activity"/>
    <property type="evidence" value="ECO:0007669"/>
    <property type="project" value="UniProtKB-UniRule"/>
</dbReference>
<comment type="caution">
    <text evidence="8">The sequence shown here is derived from an EMBL/GenBank/DDBJ whole genome shotgun (WGS) entry which is preliminary data.</text>
</comment>
<dbReference type="InterPro" id="IPR059049">
    <property type="entry name" value="TSEN34_N"/>
</dbReference>
<accession>A0A0L0CED2</accession>
<keyword evidence="9" id="KW-1185">Reference proteome</keyword>
<dbReference type="InterPro" id="IPR011856">
    <property type="entry name" value="tRNA_endonuc-like_dom_sf"/>
</dbReference>
<dbReference type="STRING" id="7375.A0A0L0CED2"/>
<dbReference type="SUPFAM" id="SSF53032">
    <property type="entry name" value="tRNA-intron endonuclease catalytic domain-like"/>
    <property type="match status" value="1"/>
</dbReference>
<sequence>MDAKLMEKGASQENKIKLTLLNNTGYVFEVKDYMTLRKHHHIVGALVGTCSNRGWSANDCTMPVELSPLETRLLLEQGIAELVSKKESLLRELSNVELLEHAKEFDLRINQQKDTLNEEKLKESERNMEKIMAGKRKKLLKQGVQEKDIHLNPSEILQEIRAGLKFDSKNALLDIPCAHAEEHEAQLVHYLKPDHSLKYLVFRDYWLKGKYITCGDAFGADFLVYPGDPLLYHASHIVILLKSSKINPLDLVTKVRLSVTVNKLCVFAYLEEDSRDANGKPKIVYQTFVWEGNREKER</sequence>
<dbReference type="AlphaFoldDB" id="A0A0L0CED2"/>
<evidence type="ECO:0000313" key="8">
    <source>
        <dbReference type="EMBL" id="KNC30606.1"/>
    </source>
</evidence>
<feature type="domain" description="tRNA intron endonuclease catalytic" evidence="6">
    <location>
        <begin position="197"/>
        <end position="273"/>
    </location>
</feature>
<dbReference type="InterPro" id="IPR016690">
    <property type="entry name" value="TSEN34"/>
</dbReference>
<dbReference type="GO" id="GO:0003676">
    <property type="term" value="F:nucleic acid binding"/>
    <property type="evidence" value="ECO:0007669"/>
    <property type="project" value="InterPro"/>
</dbReference>
<evidence type="ECO:0000313" key="9">
    <source>
        <dbReference type="Proteomes" id="UP000037069"/>
    </source>
</evidence>
<evidence type="ECO:0000256" key="3">
    <source>
        <dbReference type="ARBA" id="ARBA00023239"/>
    </source>
</evidence>
<dbReference type="Proteomes" id="UP000037069">
    <property type="component" value="Unassembled WGS sequence"/>
</dbReference>
<dbReference type="OMA" id="TVAWCNP"/>
<feature type="active site" evidence="5">
    <location>
        <position position="233"/>
    </location>
</feature>
<evidence type="ECO:0000256" key="2">
    <source>
        <dbReference type="ARBA" id="ARBA00022694"/>
    </source>
</evidence>
<reference evidence="8 9" key="1">
    <citation type="journal article" date="2015" name="Nat. Commun.">
        <title>Lucilia cuprina genome unlocks parasitic fly biology to underpin future interventions.</title>
        <authorList>
            <person name="Anstead C.A."/>
            <person name="Korhonen P.K."/>
            <person name="Young N.D."/>
            <person name="Hall R.S."/>
            <person name="Jex A.R."/>
            <person name="Murali S.C."/>
            <person name="Hughes D.S."/>
            <person name="Lee S.F."/>
            <person name="Perry T."/>
            <person name="Stroehlein A.J."/>
            <person name="Ansell B.R."/>
            <person name="Breugelmans B."/>
            <person name="Hofmann A."/>
            <person name="Qu J."/>
            <person name="Dugan S."/>
            <person name="Lee S.L."/>
            <person name="Chao H."/>
            <person name="Dinh H."/>
            <person name="Han Y."/>
            <person name="Doddapaneni H.V."/>
            <person name="Worley K.C."/>
            <person name="Muzny D.M."/>
            <person name="Ioannidis P."/>
            <person name="Waterhouse R.M."/>
            <person name="Zdobnov E.M."/>
            <person name="James P.J."/>
            <person name="Bagnall N.H."/>
            <person name="Kotze A.C."/>
            <person name="Gibbs R.A."/>
            <person name="Richards S."/>
            <person name="Batterham P."/>
            <person name="Gasser R.B."/>
        </authorList>
    </citation>
    <scope>NUCLEOTIDE SEQUENCE [LARGE SCALE GENOMIC DNA]</scope>
    <source>
        <strain evidence="8 9">LS</strain>
        <tissue evidence="8">Full body</tissue>
    </source>
</reference>
<dbReference type="GO" id="GO:0000214">
    <property type="term" value="C:tRNA-intron endonuclease complex"/>
    <property type="evidence" value="ECO:0007669"/>
    <property type="project" value="UniProtKB-UniRule"/>
</dbReference>
<dbReference type="PANTHER" id="PTHR13070">
    <property type="entry name" value="TRNA-SPLICING ENDONUCLEASE SUBUNIT SEN34-RELATED"/>
    <property type="match status" value="1"/>
</dbReference>
<comment type="similarity">
    <text evidence="1 4">Belongs to the tRNA-intron endonuclease family.</text>
</comment>
<dbReference type="Gene3D" id="3.40.1350.10">
    <property type="match status" value="1"/>
</dbReference>
<proteinExistence type="inferred from homology"/>
<feature type="active site" evidence="5">
    <location>
        <position position="225"/>
    </location>
</feature>
<evidence type="ECO:0000256" key="4">
    <source>
        <dbReference type="PIRNR" id="PIRNR017250"/>
    </source>
</evidence>
<feature type="domain" description="TSEN34 N-terminal" evidence="7">
    <location>
        <begin position="16"/>
        <end position="84"/>
    </location>
</feature>
<gene>
    <name evidence="8" type="ORF">FF38_11989</name>
</gene>
<dbReference type="OrthoDB" id="48041at2759"/>
<organism evidence="8 9">
    <name type="scientific">Lucilia cuprina</name>
    <name type="common">Green bottle fly</name>
    <name type="synonym">Australian sheep blowfly</name>
    <dbReference type="NCBI Taxonomy" id="7375"/>
    <lineage>
        <taxon>Eukaryota</taxon>
        <taxon>Metazoa</taxon>
        <taxon>Ecdysozoa</taxon>
        <taxon>Arthropoda</taxon>
        <taxon>Hexapoda</taxon>
        <taxon>Insecta</taxon>
        <taxon>Pterygota</taxon>
        <taxon>Neoptera</taxon>
        <taxon>Endopterygota</taxon>
        <taxon>Diptera</taxon>
        <taxon>Brachycera</taxon>
        <taxon>Muscomorpha</taxon>
        <taxon>Oestroidea</taxon>
        <taxon>Calliphoridae</taxon>
        <taxon>Luciliinae</taxon>
        <taxon>Lucilia</taxon>
    </lineage>
</organism>
<dbReference type="EMBL" id="JRES01000502">
    <property type="protein sequence ID" value="KNC30606.1"/>
    <property type="molecule type" value="Genomic_DNA"/>
</dbReference>
<keyword evidence="2 4" id="KW-0819">tRNA processing</keyword>
<keyword evidence="3 4" id="KW-0456">Lyase</keyword>